<comment type="caution">
    <text evidence="14">The sequence shown here is derived from an EMBL/GenBank/DDBJ whole genome shotgun (WGS) entry which is preliminary data.</text>
</comment>
<evidence type="ECO:0000256" key="1">
    <source>
        <dbReference type="ARBA" id="ARBA00010886"/>
    </source>
</evidence>
<evidence type="ECO:0000256" key="3">
    <source>
        <dbReference type="ARBA" id="ARBA00022527"/>
    </source>
</evidence>
<comment type="catalytic activity">
    <reaction evidence="8">
        <text>L-threonyl-[protein] + ATP = O-phospho-L-threonyl-[protein] + ADP + H(+)</text>
        <dbReference type="Rhea" id="RHEA:46608"/>
        <dbReference type="Rhea" id="RHEA-COMP:11060"/>
        <dbReference type="Rhea" id="RHEA-COMP:11605"/>
        <dbReference type="ChEBI" id="CHEBI:15378"/>
        <dbReference type="ChEBI" id="CHEBI:30013"/>
        <dbReference type="ChEBI" id="CHEBI:30616"/>
        <dbReference type="ChEBI" id="CHEBI:61977"/>
        <dbReference type="ChEBI" id="CHEBI:456216"/>
        <dbReference type="EC" id="2.7.11.1"/>
    </reaction>
</comment>
<dbReference type="Pfam" id="PF00069">
    <property type="entry name" value="Pkinase"/>
    <property type="match status" value="1"/>
</dbReference>
<keyword evidence="6" id="KW-0418">Kinase</keyword>
<feature type="region of interest" description="Disordered" evidence="12">
    <location>
        <begin position="296"/>
        <end position="330"/>
    </location>
</feature>
<keyword evidence="15" id="KW-1185">Reference proteome</keyword>
<dbReference type="InterPro" id="IPR000719">
    <property type="entry name" value="Prot_kinase_dom"/>
</dbReference>
<keyword evidence="4" id="KW-0808">Transferase</keyword>
<sequence length="427" mass="49436">MSLKNFKILSKLGDGSFSNVYKVRRLEDNLEYALKKVNLTNLSEKEKQNALNEVRILASIQHQNIIMYKEAFIDQVSNSLCIVMELASDGDLYQRIQKCIKAGSFFQENEILRYAFQILSALNILHEMKVMHRDIKSANIFLINNEVKLGDLNVSKVAKQGLLYTQTGTPYYASPEVWKDHPYDCKSDIWSLGCVLYEMAALKLPFQAEDMDSLYKKVIKGYYQKLPTSYSYDLQNLIRMMLQISTSLRPNAQQLLELPCFQKFQFNTNPNSAQLIKTILFPKNKSYQNIFPKPTYKYKHDQQTQNEQDSSSRKRLATLGGNDSMHSNPTRLSQYEKSNLQQKIQINNNFNKLDLENLMQNHNSLNKILSEGSLPRSKQNKLTVNSILQEKIRKKIYMPVLLQNMSPIPHIKNSRQINETTILPQIV</sequence>
<evidence type="ECO:0000256" key="10">
    <source>
        <dbReference type="PROSITE-ProRule" id="PRU10141"/>
    </source>
</evidence>
<evidence type="ECO:0000256" key="9">
    <source>
        <dbReference type="ARBA" id="ARBA00048679"/>
    </source>
</evidence>
<evidence type="ECO:0000256" key="7">
    <source>
        <dbReference type="ARBA" id="ARBA00022840"/>
    </source>
</evidence>
<dbReference type="InterPro" id="IPR017441">
    <property type="entry name" value="Protein_kinase_ATP_BS"/>
</dbReference>
<dbReference type="EMBL" id="CAJJDN010000072">
    <property type="protein sequence ID" value="CAD8099627.1"/>
    <property type="molecule type" value="Genomic_DNA"/>
</dbReference>
<evidence type="ECO:0000313" key="14">
    <source>
        <dbReference type="EMBL" id="CAD8099627.1"/>
    </source>
</evidence>
<evidence type="ECO:0000259" key="13">
    <source>
        <dbReference type="PROSITE" id="PS50011"/>
    </source>
</evidence>
<dbReference type="PANTHER" id="PTHR44899">
    <property type="entry name" value="CAMK FAMILY PROTEIN KINASE"/>
    <property type="match status" value="1"/>
</dbReference>
<dbReference type="PROSITE" id="PS00108">
    <property type="entry name" value="PROTEIN_KINASE_ST"/>
    <property type="match status" value="1"/>
</dbReference>
<evidence type="ECO:0000256" key="5">
    <source>
        <dbReference type="ARBA" id="ARBA00022741"/>
    </source>
</evidence>
<evidence type="ECO:0000256" key="12">
    <source>
        <dbReference type="SAM" id="MobiDB-lite"/>
    </source>
</evidence>
<dbReference type="Proteomes" id="UP000692954">
    <property type="component" value="Unassembled WGS sequence"/>
</dbReference>
<evidence type="ECO:0000313" key="15">
    <source>
        <dbReference type="Proteomes" id="UP000692954"/>
    </source>
</evidence>
<dbReference type="EC" id="2.7.11.1" evidence="2"/>
<dbReference type="InterPro" id="IPR051131">
    <property type="entry name" value="NEK_Ser/Thr_kinase_NIMA"/>
</dbReference>
<dbReference type="GO" id="GO:0004674">
    <property type="term" value="F:protein serine/threonine kinase activity"/>
    <property type="evidence" value="ECO:0007669"/>
    <property type="project" value="UniProtKB-KW"/>
</dbReference>
<accession>A0A8S1P8V3</accession>
<keyword evidence="5 10" id="KW-0547">Nucleotide-binding</keyword>
<protein>
    <recommendedName>
        <fullName evidence="2">non-specific serine/threonine protein kinase</fullName>
        <ecNumber evidence="2">2.7.11.1</ecNumber>
    </recommendedName>
</protein>
<proteinExistence type="inferred from homology"/>
<comment type="catalytic activity">
    <reaction evidence="9">
        <text>L-seryl-[protein] + ATP = O-phospho-L-seryl-[protein] + ADP + H(+)</text>
        <dbReference type="Rhea" id="RHEA:17989"/>
        <dbReference type="Rhea" id="RHEA-COMP:9863"/>
        <dbReference type="Rhea" id="RHEA-COMP:11604"/>
        <dbReference type="ChEBI" id="CHEBI:15378"/>
        <dbReference type="ChEBI" id="CHEBI:29999"/>
        <dbReference type="ChEBI" id="CHEBI:30616"/>
        <dbReference type="ChEBI" id="CHEBI:83421"/>
        <dbReference type="ChEBI" id="CHEBI:456216"/>
        <dbReference type="EC" id="2.7.11.1"/>
    </reaction>
</comment>
<reference evidence="14" key="1">
    <citation type="submission" date="2021-01" db="EMBL/GenBank/DDBJ databases">
        <authorList>
            <consortium name="Genoscope - CEA"/>
            <person name="William W."/>
        </authorList>
    </citation>
    <scope>NUCLEOTIDE SEQUENCE</scope>
</reference>
<dbReference type="FunFam" id="3.30.200.20:FF:000097">
    <property type="entry name" value="Probable serine/threonine-protein kinase nek1"/>
    <property type="match status" value="1"/>
</dbReference>
<feature type="domain" description="Protein kinase" evidence="13">
    <location>
        <begin position="6"/>
        <end position="261"/>
    </location>
</feature>
<evidence type="ECO:0000256" key="6">
    <source>
        <dbReference type="ARBA" id="ARBA00022777"/>
    </source>
</evidence>
<dbReference type="PROSITE" id="PS00107">
    <property type="entry name" value="PROTEIN_KINASE_ATP"/>
    <property type="match status" value="1"/>
</dbReference>
<dbReference type="GO" id="GO:0005524">
    <property type="term" value="F:ATP binding"/>
    <property type="evidence" value="ECO:0007669"/>
    <property type="project" value="UniProtKB-UniRule"/>
</dbReference>
<evidence type="ECO:0000256" key="8">
    <source>
        <dbReference type="ARBA" id="ARBA00047899"/>
    </source>
</evidence>
<feature type="binding site" evidence="10">
    <location>
        <position position="35"/>
    </location>
    <ligand>
        <name>ATP</name>
        <dbReference type="ChEBI" id="CHEBI:30616"/>
    </ligand>
</feature>
<keyword evidence="3 11" id="KW-0723">Serine/threonine-protein kinase</keyword>
<keyword evidence="7 10" id="KW-0067">ATP-binding</keyword>
<dbReference type="InterPro" id="IPR008271">
    <property type="entry name" value="Ser/Thr_kinase_AS"/>
</dbReference>
<evidence type="ECO:0000256" key="11">
    <source>
        <dbReference type="RuleBase" id="RU000304"/>
    </source>
</evidence>
<name>A0A8S1P8V3_9CILI</name>
<gene>
    <name evidence="14" type="ORF">PSON_ATCC_30995.1.T0720118</name>
</gene>
<evidence type="ECO:0000256" key="2">
    <source>
        <dbReference type="ARBA" id="ARBA00012513"/>
    </source>
</evidence>
<dbReference type="AlphaFoldDB" id="A0A8S1P8V3"/>
<organism evidence="14 15">
    <name type="scientific">Paramecium sonneborni</name>
    <dbReference type="NCBI Taxonomy" id="65129"/>
    <lineage>
        <taxon>Eukaryota</taxon>
        <taxon>Sar</taxon>
        <taxon>Alveolata</taxon>
        <taxon>Ciliophora</taxon>
        <taxon>Intramacronucleata</taxon>
        <taxon>Oligohymenophorea</taxon>
        <taxon>Peniculida</taxon>
        <taxon>Parameciidae</taxon>
        <taxon>Paramecium</taxon>
    </lineage>
</organism>
<dbReference type="SMART" id="SM00220">
    <property type="entry name" value="S_TKc"/>
    <property type="match status" value="1"/>
</dbReference>
<comment type="similarity">
    <text evidence="1">Belongs to the protein kinase superfamily. NEK Ser/Thr protein kinase family. NIMA subfamily.</text>
</comment>
<dbReference type="PANTHER" id="PTHR44899:SF6">
    <property type="entry name" value="SERINE_THREONINE PROTEIN KINASE"/>
    <property type="match status" value="1"/>
</dbReference>
<evidence type="ECO:0000256" key="4">
    <source>
        <dbReference type="ARBA" id="ARBA00022679"/>
    </source>
</evidence>
<dbReference type="PROSITE" id="PS50011">
    <property type="entry name" value="PROTEIN_KINASE_DOM"/>
    <property type="match status" value="1"/>
</dbReference>
<dbReference type="OrthoDB" id="248923at2759"/>